<evidence type="ECO:0000256" key="1">
    <source>
        <dbReference type="SAM" id="MobiDB-lite"/>
    </source>
</evidence>
<dbReference type="Proteomes" id="UP000232323">
    <property type="component" value="Unassembled WGS sequence"/>
</dbReference>
<proteinExistence type="predicted"/>
<reference evidence="2 3" key="1">
    <citation type="submission" date="2017-08" db="EMBL/GenBank/DDBJ databases">
        <title>Acidophilic green algal genome provides insights into adaptation to an acidic environment.</title>
        <authorList>
            <person name="Hirooka S."/>
            <person name="Hirose Y."/>
            <person name="Kanesaki Y."/>
            <person name="Higuchi S."/>
            <person name="Fujiwara T."/>
            <person name="Onuma R."/>
            <person name="Era A."/>
            <person name="Ohbayashi R."/>
            <person name="Uzuka A."/>
            <person name="Nozaki H."/>
            <person name="Yoshikawa H."/>
            <person name="Miyagishima S.Y."/>
        </authorList>
    </citation>
    <scope>NUCLEOTIDE SEQUENCE [LARGE SCALE GENOMIC DNA]</scope>
    <source>
        <strain evidence="2 3">NIES-2499</strain>
    </source>
</reference>
<feature type="region of interest" description="Disordered" evidence="1">
    <location>
        <begin position="123"/>
        <end position="149"/>
    </location>
</feature>
<gene>
    <name evidence="2" type="ORF">CEUSTIGMA_g3496.t1</name>
</gene>
<evidence type="ECO:0000313" key="3">
    <source>
        <dbReference type="Proteomes" id="UP000232323"/>
    </source>
</evidence>
<dbReference type="OrthoDB" id="543196at2759"/>
<dbReference type="AlphaFoldDB" id="A0A250WYY3"/>
<comment type="caution">
    <text evidence="2">The sequence shown here is derived from an EMBL/GenBank/DDBJ whole genome shotgun (WGS) entry which is preliminary data.</text>
</comment>
<organism evidence="2 3">
    <name type="scientific">Chlamydomonas eustigma</name>
    <dbReference type="NCBI Taxonomy" id="1157962"/>
    <lineage>
        <taxon>Eukaryota</taxon>
        <taxon>Viridiplantae</taxon>
        <taxon>Chlorophyta</taxon>
        <taxon>core chlorophytes</taxon>
        <taxon>Chlorophyceae</taxon>
        <taxon>CS clade</taxon>
        <taxon>Chlamydomonadales</taxon>
        <taxon>Chlamydomonadaceae</taxon>
        <taxon>Chlamydomonas</taxon>
    </lineage>
</organism>
<evidence type="ECO:0000313" key="2">
    <source>
        <dbReference type="EMBL" id="GAX76053.1"/>
    </source>
</evidence>
<accession>A0A250WYY3</accession>
<sequence length="149" mass="16575">MAPKKAKKGPTYFTSDADLEPFGFKMNDIVRTPLGVAGTIIGVKYENPEQKETGRAWVRYENGNEAPLEPRLGAGLMSALGYRRCSDADHIRRDVDAFQTEAKKASDEKKIIDQIIAFKEQGLPIPPDLLPKEKTTKKKAAGKDDKKKK</sequence>
<name>A0A250WYY3_9CHLO</name>
<dbReference type="EMBL" id="BEGY01000015">
    <property type="protein sequence ID" value="GAX76053.1"/>
    <property type="molecule type" value="Genomic_DNA"/>
</dbReference>
<keyword evidence="3" id="KW-1185">Reference proteome</keyword>
<protein>
    <submittedName>
        <fullName evidence="2">Uncharacterized protein</fullName>
    </submittedName>
</protein>